<dbReference type="InterPro" id="IPR008254">
    <property type="entry name" value="Flavodoxin/NO_synth"/>
</dbReference>
<dbReference type="EMBL" id="JACJIH010000001">
    <property type="protein sequence ID" value="MBA8921660.1"/>
    <property type="molecule type" value="Genomic_DNA"/>
</dbReference>
<evidence type="ECO:0000313" key="2">
    <source>
        <dbReference type="EMBL" id="KUG58592.1"/>
    </source>
</evidence>
<reference evidence="3 5" key="3">
    <citation type="submission" date="2020-08" db="EMBL/GenBank/DDBJ databases">
        <title>Sequencing the genomes of 1000 actinobacteria strains.</title>
        <authorList>
            <person name="Klenk H.-P."/>
        </authorList>
    </citation>
    <scope>NUCLEOTIDE SEQUENCE [LARGE SCALE GENOMIC DNA]</scope>
    <source>
        <strain evidence="3 5">DSM 19081</strain>
    </source>
</reference>
<dbReference type="EMBL" id="LQBM01000003">
    <property type="protein sequence ID" value="KUG58592.1"/>
    <property type="molecule type" value="Genomic_DNA"/>
</dbReference>
<gene>
    <name evidence="2" type="ORF">AVL63_00455</name>
    <name evidence="3" type="ORF">HNR24_001593</name>
</gene>
<evidence type="ECO:0000313" key="3">
    <source>
        <dbReference type="EMBL" id="MBA8921660.1"/>
    </source>
</evidence>
<organism evidence="2 4">
    <name type="scientific">Nesterenkonia jeotgali</name>
    <dbReference type="NCBI Taxonomy" id="317018"/>
    <lineage>
        <taxon>Bacteria</taxon>
        <taxon>Bacillati</taxon>
        <taxon>Actinomycetota</taxon>
        <taxon>Actinomycetes</taxon>
        <taxon>Micrococcales</taxon>
        <taxon>Micrococcaceae</taxon>
        <taxon>Nesterenkonia</taxon>
    </lineage>
</organism>
<evidence type="ECO:0000313" key="4">
    <source>
        <dbReference type="Proteomes" id="UP000054023"/>
    </source>
</evidence>
<reference evidence="4" key="1">
    <citation type="submission" date="2015-12" db="EMBL/GenBank/DDBJ databases">
        <authorList>
            <person name="Nair G.R."/>
            <person name="Kaur G."/>
            <person name="Mayilraj S."/>
        </authorList>
    </citation>
    <scope>NUCLEOTIDE SEQUENCE [LARGE SCALE GENOMIC DNA]</scope>
    <source>
        <strain evidence="4">CD08_7</strain>
    </source>
</reference>
<dbReference type="RefSeq" id="WP_058888272.1">
    <property type="nucleotide sequence ID" value="NZ_BAAAKT010000004.1"/>
</dbReference>
<dbReference type="Gene3D" id="3.40.50.360">
    <property type="match status" value="1"/>
</dbReference>
<dbReference type="Pfam" id="PF12724">
    <property type="entry name" value="Flavodoxin_5"/>
    <property type="match status" value="1"/>
</dbReference>
<dbReference type="OrthoDB" id="129384at2"/>
<dbReference type="InterPro" id="IPR052200">
    <property type="entry name" value="Protoporphyrinogen_IX_DH"/>
</dbReference>
<keyword evidence="4" id="KW-1185">Reference proteome</keyword>
<comment type="caution">
    <text evidence="2">The sequence shown here is derived from an EMBL/GenBank/DDBJ whole genome shotgun (WGS) entry which is preliminary data.</text>
</comment>
<dbReference type="GO" id="GO:0070819">
    <property type="term" value="F:menaquinone-dependent protoporphyrinogen oxidase activity"/>
    <property type="evidence" value="ECO:0007669"/>
    <property type="project" value="TreeGrafter"/>
</dbReference>
<dbReference type="InterPro" id="IPR026816">
    <property type="entry name" value="Flavodoxin_dom"/>
</dbReference>
<dbReference type="PROSITE" id="PS50902">
    <property type="entry name" value="FLAVODOXIN_LIKE"/>
    <property type="match status" value="1"/>
</dbReference>
<dbReference type="STRING" id="317018.AVL63_00455"/>
<evidence type="ECO:0000259" key="1">
    <source>
        <dbReference type="PROSITE" id="PS50902"/>
    </source>
</evidence>
<dbReference type="GO" id="GO:0006783">
    <property type="term" value="P:heme biosynthetic process"/>
    <property type="evidence" value="ECO:0007669"/>
    <property type="project" value="TreeGrafter"/>
</dbReference>
<protein>
    <submittedName>
        <fullName evidence="3">Menaquinone-dependent protoporphyrinogen oxidase</fullName>
        <ecNumber evidence="3">1.3.5.3</ecNumber>
    </submittedName>
</protein>
<name>A0A0W8IFP7_9MICC</name>
<dbReference type="Proteomes" id="UP000546252">
    <property type="component" value="Unassembled WGS sequence"/>
</dbReference>
<dbReference type="Proteomes" id="UP000054023">
    <property type="component" value="Unassembled WGS sequence"/>
</dbReference>
<dbReference type="InterPro" id="IPR029039">
    <property type="entry name" value="Flavoprotein-like_sf"/>
</dbReference>
<accession>A0A0W8IFP7</accession>
<reference evidence="2" key="2">
    <citation type="submission" date="2015-12" db="EMBL/GenBank/DDBJ databases">
        <authorList>
            <person name="Shamseldin A."/>
            <person name="Moawad H."/>
            <person name="Abd El-Rahim W.M."/>
            <person name="Sadowsky M.J."/>
        </authorList>
    </citation>
    <scope>NUCLEOTIDE SEQUENCE [LARGE SCALE GENOMIC DNA]</scope>
    <source>
        <strain evidence="2">CD08_7</strain>
    </source>
</reference>
<dbReference type="GO" id="GO:0010181">
    <property type="term" value="F:FMN binding"/>
    <property type="evidence" value="ECO:0007669"/>
    <property type="project" value="InterPro"/>
</dbReference>
<dbReference type="PANTHER" id="PTHR38030:SF2">
    <property type="entry name" value="PROTOPORPHYRINOGEN IX DEHYDROGENASE [QUINONE]"/>
    <property type="match status" value="1"/>
</dbReference>
<sequence>MTTMVVVASKHGSTAEIGEHIAATLKARGVSAHVKEVSEAGKWLFETDNVVLGVPVYRQKLWGPGMMFLDANRTELGGKPLFLFASGGGPSLAPELAETLRSYPHREVAYFRGAIDAEKLSFFEKLQLKVVKAPENADYRDWPGIEDWSQSLIAYGLS</sequence>
<dbReference type="PANTHER" id="PTHR38030">
    <property type="entry name" value="PROTOPORPHYRINOGEN IX DEHYDROGENASE [MENAQUINONE]"/>
    <property type="match status" value="1"/>
</dbReference>
<dbReference type="EC" id="1.3.5.3" evidence="3"/>
<dbReference type="AlphaFoldDB" id="A0A0W8IFP7"/>
<dbReference type="SUPFAM" id="SSF52218">
    <property type="entry name" value="Flavoproteins"/>
    <property type="match status" value="1"/>
</dbReference>
<keyword evidence="3" id="KW-0560">Oxidoreductase</keyword>
<feature type="domain" description="Flavodoxin-like" evidence="1">
    <location>
        <begin position="3"/>
        <end position="153"/>
    </location>
</feature>
<proteinExistence type="predicted"/>
<evidence type="ECO:0000313" key="5">
    <source>
        <dbReference type="Proteomes" id="UP000546252"/>
    </source>
</evidence>